<name>A0ABS8V3J0_DATST</name>
<comment type="caution">
    <text evidence="1">The sequence shown here is derived from an EMBL/GenBank/DDBJ whole genome shotgun (WGS) entry which is preliminary data.</text>
</comment>
<protein>
    <submittedName>
        <fullName evidence="1">Uncharacterized protein</fullName>
    </submittedName>
</protein>
<reference evidence="1 2" key="1">
    <citation type="journal article" date="2021" name="BMC Genomics">
        <title>Datura genome reveals duplications of psychoactive alkaloid biosynthetic genes and high mutation rate following tissue culture.</title>
        <authorList>
            <person name="Rajewski A."/>
            <person name="Carter-House D."/>
            <person name="Stajich J."/>
            <person name="Litt A."/>
        </authorList>
    </citation>
    <scope>NUCLEOTIDE SEQUENCE [LARGE SCALE GENOMIC DNA]</scope>
    <source>
        <strain evidence="1">AR-01</strain>
    </source>
</reference>
<dbReference type="Proteomes" id="UP000823775">
    <property type="component" value="Unassembled WGS sequence"/>
</dbReference>
<gene>
    <name evidence="1" type="ORF">HAX54_027574</name>
</gene>
<evidence type="ECO:0000313" key="2">
    <source>
        <dbReference type="Proteomes" id="UP000823775"/>
    </source>
</evidence>
<keyword evidence="2" id="KW-1185">Reference proteome</keyword>
<accession>A0ABS8V3J0</accession>
<dbReference type="EMBL" id="JACEIK010003350">
    <property type="protein sequence ID" value="MCD9641399.1"/>
    <property type="molecule type" value="Genomic_DNA"/>
</dbReference>
<sequence length="102" mass="11563">MGNFMLHLRFVGHDLRSTDELRVLGSGLKLQVQRPVVSALYRLKHWWPPLIPSSLFESFHWPAVCGLSPALRRWVASHNSLPRCTGVTADEPAFHGLTLEIH</sequence>
<evidence type="ECO:0000313" key="1">
    <source>
        <dbReference type="EMBL" id="MCD9641399.1"/>
    </source>
</evidence>
<proteinExistence type="predicted"/>
<organism evidence="1 2">
    <name type="scientific">Datura stramonium</name>
    <name type="common">Jimsonweed</name>
    <name type="synonym">Common thornapple</name>
    <dbReference type="NCBI Taxonomy" id="4076"/>
    <lineage>
        <taxon>Eukaryota</taxon>
        <taxon>Viridiplantae</taxon>
        <taxon>Streptophyta</taxon>
        <taxon>Embryophyta</taxon>
        <taxon>Tracheophyta</taxon>
        <taxon>Spermatophyta</taxon>
        <taxon>Magnoliopsida</taxon>
        <taxon>eudicotyledons</taxon>
        <taxon>Gunneridae</taxon>
        <taxon>Pentapetalae</taxon>
        <taxon>asterids</taxon>
        <taxon>lamiids</taxon>
        <taxon>Solanales</taxon>
        <taxon>Solanaceae</taxon>
        <taxon>Solanoideae</taxon>
        <taxon>Datureae</taxon>
        <taxon>Datura</taxon>
    </lineage>
</organism>